<organism evidence="1">
    <name type="scientific">Myoviridae sp. ctCo31</name>
    <dbReference type="NCBI Taxonomy" id="2825053"/>
    <lineage>
        <taxon>Viruses</taxon>
        <taxon>Duplodnaviria</taxon>
        <taxon>Heunggongvirae</taxon>
        <taxon>Uroviricota</taxon>
        <taxon>Caudoviricetes</taxon>
    </lineage>
</organism>
<dbReference type="EMBL" id="BK016109">
    <property type="protein sequence ID" value="DAF95691.1"/>
    <property type="molecule type" value="Genomic_DNA"/>
</dbReference>
<reference evidence="1" key="1">
    <citation type="journal article" date="2021" name="Proc. Natl. Acad. Sci. U.S.A.">
        <title>A Catalog of Tens of Thousands of Viruses from Human Metagenomes Reveals Hidden Associations with Chronic Diseases.</title>
        <authorList>
            <person name="Tisza M.J."/>
            <person name="Buck C.B."/>
        </authorList>
    </citation>
    <scope>NUCLEOTIDE SEQUENCE</scope>
    <source>
        <strain evidence="1">CtCo31</strain>
    </source>
</reference>
<proteinExistence type="predicted"/>
<accession>A0A8S5UMN9</accession>
<protein>
    <submittedName>
        <fullName evidence="1">Uncharacterized protein</fullName>
    </submittedName>
</protein>
<name>A0A8S5UMN9_9CAUD</name>
<evidence type="ECO:0000313" key="1">
    <source>
        <dbReference type="EMBL" id="DAF95691.1"/>
    </source>
</evidence>
<sequence>MSYIDLERPNAPTFETQEKVRKIIKDALTAQRKHYDKEWPKDQGNSVIDILSYAVDNIAGTKRVLYSLPEFTGSNYSAMYHLAHAKRLHHSVVTFLKKELAFLAPVEQTETK</sequence>